<keyword evidence="7" id="KW-1185">Reference proteome</keyword>
<evidence type="ECO:0000259" key="5">
    <source>
        <dbReference type="PROSITE" id="PS50931"/>
    </source>
</evidence>
<evidence type="ECO:0000256" key="3">
    <source>
        <dbReference type="ARBA" id="ARBA00023125"/>
    </source>
</evidence>
<keyword evidence="4" id="KW-0804">Transcription</keyword>
<dbReference type="SUPFAM" id="SSF53850">
    <property type="entry name" value="Periplasmic binding protein-like II"/>
    <property type="match status" value="1"/>
</dbReference>
<dbReference type="PROSITE" id="PS50931">
    <property type="entry name" value="HTH_LYSR"/>
    <property type="match status" value="1"/>
</dbReference>
<evidence type="ECO:0000313" key="7">
    <source>
        <dbReference type="Proteomes" id="UP001156706"/>
    </source>
</evidence>
<keyword evidence="3" id="KW-0238">DNA-binding</keyword>
<gene>
    <name evidence="6" type="ORF">GCM10007907_21470</name>
</gene>
<comment type="similarity">
    <text evidence="1">Belongs to the LysR transcriptional regulatory family.</text>
</comment>
<reference evidence="7" key="1">
    <citation type="journal article" date="2019" name="Int. J. Syst. Evol. Microbiol.">
        <title>The Global Catalogue of Microorganisms (GCM) 10K type strain sequencing project: providing services to taxonomists for standard genome sequencing and annotation.</title>
        <authorList>
            <consortium name="The Broad Institute Genomics Platform"/>
            <consortium name="The Broad Institute Genome Sequencing Center for Infectious Disease"/>
            <person name="Wu L."/>
            <person name="Ma J."/>
        </authorList>
    </citation>
    <scope>NUCLEOTIDE SEQUENCE [LARGE SCALE GENOMIC DNA]</scope>
    <source>
        <strain evidence="7">NBRC 110044</strain>
    </source>
</reference>
<dbReference type="InterPro" id="IPR000847">
    <property type="entry name" value="LysR_HTH_N"/>
</dbReference>
<dbReference type="InterPro" id="IPR036388">
    <property type="entry name" value="WH-like_DNA-bd_sf"/>
</dbReference>
<evidence type="ECO:0000256" key="1">
    <source>
        <dbReference type="ARBA" id="ARBA00009437"/>
    </source>
</evidence>
<dbReference type="InterPro" id="IPR036390">
    <property type="entry name" value="WH_DNA-bd_sf"/>
</dbReference>
<dbReference type="EMBL" id="BSOG01000002">
    <property type="protein sequence ID" value="GLR13357.1"/>
    <property type="molecule type" value="Genomic_DNA"/>
</dbReference>
<proteinExistence type="inferred from homology"/>
<protein>
    <submittedName>
        <fullName evidence="6">Transcriptional regulator</fullName>
    </submittedName>
</protein>
<comment type="caution">
    <text evidence="6">The sequence shown here is derived from an EMBL/GenBank/DDBJ whole genome shotgun (WGS) entry which is preliminary data.</text>
</comment>
<dbReference type="PANTHER" id="PTHR30537:SF31">
    <property type="entry name" value="TRANSCRIPTIONAL REGULATOR, LYSR FAMILY"/>
    <property type="match status" value="1"/>
</dbReference>
<sequence length="302" mass="33181">MQDLNDLHYFAKVVEAGGFAAAGRLLGIPKSRLSRRIAELETRLAVRLLQRTTRKLALTEVGERYYRHCQAMLVEAEAADEVVAAVSAVPRGRLRVSCPVALAQSDLSAIVVDFLAAYPEVMLELVLTNRRVDLVEEGLDVALRVRSPDDEDPSLISRRLRPAAAILVASPSLLQQHAITVPEDLHGVPILGAVEADRRVRLRLEGAAGVVKELAFEPRLSVEDFELRKTATLRGLGVGTLPHPYCTAELASGELVQVLPDWEIPGGFLQAVYPHRRGLLPAVRVFIDFLVEVFGRDAQRLV</sequence>
<feature type="domain" description="HTH lysR-type" evidence="5">
    <location>
        <begin position="1"/>
        <end position="59"/>
    </location>
</feature>
<evidence type="ECO:0000256" key="2">
    <source>
        <dbReference type="ARBA" id="ARBA00023015"/>
    </source>
</evidence>
<evidence type="ECO:0000256" key="4">
    <source>
        <dbReference type="ARBA" id="ARBA00023163"/>
    </source>
</evidence>
<dbReference type="PANTHER" id="PTHR30537">
    <property type="entry name" value="HTH-TYPE TRANSCRIPTIONAL REGULATOR"/>
    <property type="match status" value="1"/>
</dbReference>
<accession>A0ABQ5YFT6</accession>
<dbReference type="InterPro" id="IPR005119">
    <property type="entry name" value="LysR_subst-bd"/>
</dbReference>
<dbReference type="Pfam" id="PF00126">
    <property type="entry name" value="HTH_1"/>
    <property type="match status" value="1"/>
</dbReference>
<dbReference type="Pfam" id="PF03466">
    <property type="entry name" value="LysR_substrate"/>
    <property type="match status" value="1"/>
</dbReference>
<name>A0ABQ5YFT6_9NEIS</name>
<dbReference type="SUPFAM" id="SSF46785">
    <property type="entry name" value="Winged helix' DNA-binding domain"/>
    <property type="match status" value="1"/>
</dbReference>
<dbReference type="Gene3D" id="3.40.190.290">
    <property type="match status" value="1"/>
</dbReference>
<dbReference type="RefSeq" id="WP_284196462.1">
    <property type="nucleotide sequence ID" value="NZ_BSOG01000002.1"/>
</dbReference>
<evidence type="ECO:0000313" key="6">
    <source>
        <dbReference type="EMBL" id="GLR13357.1"/>
    </source>
</evidence>
<dbReference type="Proteomes" id="UP001156706">
    <property type="component" value="Unassembled WGS sequence"/>
</dbReference>
<organism evidence="6 7">
    <name type="scientific">Chitinimonas prasina</name>
    <dbReference type="NCBI Taxonomy" id="1434937"/>
    <lineage>
        <taxon>Bacteria</taxon>
        <taxon>Pseudomonadati</taxon>
        <taxon>Pseudomonadota</taxon>
        <taxon>Betaproteobacteria</taxon>
        <taxon>Neisseriales</taxon>
        <taxon>Chitinibacteraceae</taxon>
        <taxon>Chitinimonas</taxon>
    </lineage>
</organism>
<dbReference type="InterPro" id="IPR058163">
    <property type="entry name" value="LysR-type_TF_proteobact-type"/>
</dbReference>
<dbReference type="Gene3D" id="1.10.10.10">
    <property type="entry name" value="Winged helix-like DNA-binding domain superfamily/Winged helix DNA-binding domain"/>
    <property type="match status" value="1"/>
</dbReference>
<keyword evidence="2" id="KW-0805">Transcription regulation</keyword>